<evidence type="ECO:0000313" key="1">
    <source>
        <dbReference type="EMBL" id="MBZ5750436.1"/>
    </source>
</evidence>
<evidence type="ECO:0000313" key="2">
    <source>
        <dbReference type="Proteomes" id="UP001165287"/>
    </source>
</evidence>
<proteinExistence type="predicted"/>
<dbReference type="Pfam" id="PF10827">
    <property type="entry name" value="DUF2552"/>
    <property type="match status" value="1"/>
</dbReference>
<dbReference type="Proteomes" id="UP001165287">
    <property type="component" value="Unassembled WGS sequence"/>
</dbReference>
<accession>A0ABS7UQ66</accession>
<reference evidence="1" key="1">
    <citation type="submission" date="2024-05" db="EMBL/GenBank/DDBJ databases">
        <title>Metabacillus sp. nov., isolated from the rhizosphere soil of tomato plants.</title>
        <authorList>
            <person name="Ma R."/>
        </authorList>
    </citation>
    <scope>NUCLEOTIDE SEQUENCE</scope>
    <source>
        <strain evidence="1">DBTR6</strain>
    </source>
</reference>
<keyword evidence="2" id="KW-1185">Reference proteome</keyword>
<organism evidence="1 2">
    <name type="scientific">Metabacillus rhizolycopersici</name>
    <dbReference type="NCBI Taxonomy" id="2875709"/>
    <lineage>
        <taxon>Bacteria</taxon>
        <taxon>Bacillati</taxon>
        <taxon>Bacillota</taxon>
        <taxon>Bacilli</taxon>
        <taxon>Bacillales</taxon>
        <taxon>Bacillaceae</taxon>
        <taxon>Metabacillus</taxon>
    </lineage>
</organism>
<dbReference type="InterPro" id="IPR020157">
    <property type="entry name" value="Uncharacterised_YqkC"/>
</dbReference>
<gene>
    <name evidence="1" type="ORF">K9V48_09290</name>
</gene>
<protein>
    <submittedName>
        <fullName evidence="1">YqkC family protein</fullName>
    </submittedName>
</protein>
<dbReference type="RefSeq" id="WP_224138579.1">
    <property type="nucleotide sequence ID" value="NZ_JAIQUM010000015.1"/>
</dbReference>
<name>A0ABS7UQ66_9BACI</name>
<comment type="caution">
    <text evidence="1">The sequence shown here is derived from an EMBL/GenBank/DDBJ whole genome shotgun (WGS) entry which is preliminary data.</text>
</comment>
<sequence length="80" mass="9371">MKERLTSIKNVALNRTWVSFLNDNHPYSLMHWSIGGSHEDTKDVWLLQDEMTFEAQEFPTIEKALQWMEANMEDISDVLG</sequence>
<dbReference type="EMBL" id="JAIQUM010000015">
    <property type="protein sequence ID" value="MBZ5750436.1"/>
    <property type="molecule type" value="Genomic_DNA"/>
</dbReference>